<dbReference type="AlphaFoldDB" id="A0A9J6BKY0"/>
<gene>
    <name evidence="1" type="ORF">PVAND_000646</name>
</gene>
<name>A0A9J6BKY0_POLVA</name>
<evidence type="ECO:0000313" key="1">
    <source>
        <dbReference type="EMBL" id="KAG5670376.1"/>
    </source>
</evidence>
<organism evidence="1 2">
    <name type="scientific">Polypedilum vanderplanki</name>
    <name type="common">Sleeping chironomid midge</name>
    <dbReference type="NCBI Taxonomy" id="319348"/>
    <lineage>
        <taxon>Eukaryota</taxon>
        <taxon>Metazoa</taxon>
        <taxon>Ecdysozoa</taxon>
        <taxon>Arthropoda</taxon>
        <taxon>Hexapoda</taxon>
        <taxon>Insecta</taxon>
        <taxon>Pterygota</taxon>
        <taxon>Neoptera</taxon>
        <taxon>Endopterygota</taxon>
        <taxon>Diptera</taxon>
        <taxon>Nematocera</taxon>
        <taxon>Chironomoidea</taxon>
        <taxon>Chironomidae</taxon>
        <taxon>Chironominae</taxon>
        <taxon>Polypedilum</taxon>
        <taxon>Polypedilum</taxon>
    </lineage>
</organism>
<reference evidence="1" key="1">
    <citation type="submission" date="2021-03" db="EMBL/GenBank/DDBJ databases">
        <title>Chromosome level genome of the anhydrobiotic midge Polypedilum vanderplanki.</title>
        <authorList>
            <person name="Yoshida Y."/>
            <person name="Kikawada T."/>
            <person name="Gusev O."/>
        </authorList>
    </citation>
    <scope>NUCLEOTIDE SEQUENCE</scope>
    <source>
        <strain evidence="1">NIAS01</strain>
        <tissue evidence="1">Whole body or cell culture</tissue>
    </source>
</reference>
<accession>A0A9J6BKY0</accession>
<proteinExistence type="predicted"/>
<evidence type="ECO:0000313" key="2">
    <source>
        <dbReference type="Proteomes" id="UP001107558"/>
    </source>
</evidence>
<sequence length="265" mass="30427">MTRKRTRPSSSPIYIFLMKLVPKDWKLSYIVEGLRAKLKSIVFIHRIADYNRKIIDKDLFVGVHDNVEYSALEAVKQILVNNQSIELQFMNFRNSAATLDENTSLSETNEYPAPICLEPLKQVFKLTTIYFYGILQELEELGGEVVGLSLAYDTREKRSRPFAFASYLDKSTLSDLLDKSFKVDCLNVFIRKTNTIPIVVTGANAQLIQQKPILWQGDVKIANWLTVEIEDEEEEAERALEEEEEEVPDNDSILSLEIDLDLDEI</sequence>
<protein>
    <submittedName>
        <fullName evidence="1">Uncharacterized protein</fullName>
    </submittedName>
</protein>
<comment type="caution">
    <text evidence="1">The sequence shown here is derived from an EMBL/GenBank/DDBJ whole genome shotgun (WGS) entry which is preliminary data.</text>
</comment>
<dbReference type="Proteomes" id="UP001107558">
    <property type="component" value="Chromosome 3"/>
</dbReference>
<keyword evidence="2" id="KW-1185">Reference proteome</keyword>
<dbReference type="EMBL" id="JADBJN010000003">
    <property type="protein sequence ID" value="KAG5670376.1"/>
    <property type="molecule type" value="Genomic_DNA"/>
</dbReference>